<dbReference type="EMBL" id="CVRS01000080">
    <property type="protein sequence ID" value="CRL40146.1"/>
    <property type="molecule type" value="Genomic_DNA"/>
</dbReference>
<dbReference type="InterPro" id="IPR010724">
    <property type="entry name" value="RepA_N"/>
</dbReference>
<sequence>MSKMEYMPVDCLQVPKVLFQMEKYKNLSNTAKILYSLFLDRLKFAVQNGWVDGKGDLYVIYPKSEMKKDLNTTRYGVDQAVQELVEVGNLVRIIPNNGKANHFYINDIYENEMEEESMMTLDSIMANMPMEEREIIMDKMVAASRDILETIADMGYLDEYETPLTPMEERNYRDELGQLDIDQISCDGYEFGMDLAFGILEENEENADRVLDIQQYVNRQNKKCSKKKFMKVLETLVHAIGNDEGFIADMYACDKEARKIYLEEAVNAFNYVLDELCHGTGSAAGYDFNNMEE</sequence>
<proteinExistence type="predicted"/>
<protein>
    <recommendedName>
        <fullName evidence="1">Replication initiator A N-terminal domain-containing protein</fullName>
    </recommendedName>
</protein>
<reference evidence="3" key="1">
    <citation type="submission" date="2015-05" db="EMBL/GenBank/DDBJ databases">
        <authorList>
            <consortium name="Pathogen Informatics"/>
        </authorList>
    </citation>
    <scope>NUCLEOTIDE SEQUENCE [LARGE SCALE GENOMIC DNA]</scope>
    <source>
        <strain evidence="3">L1-83</strain>
    </source>
</reference>
<evidence type="ECO:0000259" key="1">
    <source>
        <dbReference type="Pfam" id="PF06970"/>
    </source>
</evidence>
<name>A0A0M6WRB8_9FIRM</name>
<organism evidence="2 3">
    <name type="scientific">Roseburia inulinivorans</name>
    <dbReference type="NCBI Taxonomy" id="360807"/>
    <lineage>
        <taxon>Bacteria</taxon>
        <taxon>Bacillati</taxon>
        <taxon>Bacillota</taxon>
        <taxon>Clostridia</taxon>
        <taxon>Lachnospirales</taxon>
        <taxon>Lachnospiraceae</taxon>
        <taxon>Roseburia</taxon>
    </lineage>
</organism>
<feature type="domain" description="Replication initiator A N-terminal" evidence="1">
    <location>
        <begin position="12"/>
        <end position="83"/>
    </location>
</feature>
<dbReference type="Proteomes" id="UP000049828">
    <property type="component" value="Unassembled WGS sequence"/>
</dbReference>
<dbReference type="RefSeq" id="WP_015529851.1">
    <property type="nucleotide sequence ID" value="NZ_CVRS01000080.1"/>
</dbReference>
<gene>
    <name evidence="2" type="ORF">RIL183_05121</name>
</gene>
<keyword evidence="3" id="KW-1185">Reference proteome</keyword>
<dbReference type="Pfam" id="PF06970">
    <property type="entry name" value="RepA_N"/>
    <property type="match status" value="1"/>
</dbReference>
<evidence type="ECO:0000313" key="3">
    <source>
        <dbReference type="Proteomes" id="UP000049828"/>
    </source>
</evidence>
<evidence type="ECO:0000313" key="2">
    <source>
        <dbReference type="EMBL" id="CRL40146.1"/>
    </source>
</evidence>
<accession>A0A0M6WRB8</accession>
<dbReference type="AlphaFoldDB" id="A0A0M6WRB8"/>
<dbReference type="OrthoDB" id="7365718at2"/>